<evidence type="ECO:0000256" key="1">
    <source>
        <dbReference type="SAM" id="MobiDB-lite"/>
    </source>
</evidence>
<feature type="compositionally biased region" description="Low complexity" evidence="1">
    <location>
        <begin position="183"/>
        <end position="195"/>
    </location>
</feature>
<feature type="compositionally biased region" description="Basic and acidic residues" evidence="1">
    <location>
        <begin position="127"/>
        <end position="140"/>
    </location>
</feature>
<accession>A0A6J4T2Y4</accession>
<proteinExistence type="predicted"/>
<reference evidence="2" key="1">
    <citation type="submission" date="2020-02" db="EMBL/GenBank/DDBJ databases">
        <authorList>
            <person name="Meier V. D."/>
        </authorList>
    </citation>
    <scope>NUCLEOTIDE SEQUENCE</scope>
    <source>
        <strain evidence="2">AVDCRST_MAG45</strain>
    </source>
</reference>
<gene>
    <name evidence="2" type="ORF">AVDCRST_MAG45-1949</name>
</gene>
<feature type="compositionally biased region" description="Basic residues" evidence="1">
    <location>
        <begin position="84"/>
        <end position="93"/>
    </location>
</feature>
<feature type="region of interest" description="Disordered" evidence="1">
    <location>
        <begin position="41"/>
        <end position="305"/>
    </location>
</feature>
<feature type="non-terminal residue" evidence="2">
    <location>
        <position position="1"/>
    </location>
</feature>
<feature type="compositionally biased region" description="Low complexity" evidence="1">
    <location>
        <begin position="541"/>
        <end position="550"/>
    </location>
</feature>
<feature type="region of interest" description="Disordered" evidence="1">
    <location>
        <begin position="318"/>
        <end position="591"/>
    </location>
</feature>
<feature type="compositionally biased region" description="Low complexity" evidence="1">
    <location>
        <begin position="519"/>
        <end position="533"/>
    </location>
</feature>
<dbReference type="EMBL" id="CADCVU010000167">
    <property type="protein sequence ID" value="CAA9511671.1"/>
    <property type="molecule type" value="Genomic_DNA"/>
</dbReference>
<feature type="compositionally biased region" description="Basic residues" evidence="1">
    <location>
        <begin position="266"/>
        <end position="297"/>
    </location>
</feature>
<feature type="compositionally biased region" description="Basic residues" evidence="1">
    <location>
        <begin position="410"/>
        <end position="426"/>
    </location>
</feature>
<organism evidence="2">
    <name type="scientific">uncultured Solirubrobacterales bacterium</name>
    <dbReference type="NCBI Taxonomy" id="768556"/>
    <lineage>
        <taxon>Bacteria</taxon>
        <taxon>Bacillati</taxon>
        <taxon>Actinomycetota</taxon>
        <taxon>Thermoleophilia</taxon>
        <taxon>Solirubrobacterales</taxon>
        <taxon>environmental samples</taxon>
    </lineage>
</organism>
<dbReference type="AlphaFoldDB" id="A0A6J4T2Y4"/>
<feature type="compositionally biased region" description="Basic residues" evidence="1">
    <location>
        <begin position="205"/>
        <end position="219"/>
    </location>
</feature>
<feature type="compositionally biased region" description="Basic residues" evidence="1">
    <location>
        <begin position="501"/>
        <end position="511"/>
    </location>
</feature>
<feature type="non-terminal residue" evidence="2">
    <location>
        <position position="591"/>
    </location>
</feature>
<feature type="compositionally biased region" description="Basic residues" evidence="1">
    <location>
        <begin position="436"/>
        <end position="460"/>
    </location>
</feature>
<evidence type="ECO:0000313" key="2">
    <source>
        <dbReference type="EMBL" id="CAA9511671.1"/>
    </source>
</evidence>
<feature type="compositionally biased region" description="Basic residues" evidence="1">
    <location>
        <begin position="246"/>
        <end position="259"/>
    </location>
</feature>
<sequence>GPARVRQGRGGAPRRLQRAVRTGIRLCSPYVAQPRAPRACARPNVVRRRSRGRAGSQGRHRDLAARGRAHRAAGLDRGAVGARRAGRRGRLRVGLRTGPALHRRPARLPAARPRPSRGGPARARLAGPDHRPDSGVEPARRSGCRPRRRMADAPPPRAIDRRLRARAARHRDDDVRDPEHGGAARAARGAPVRPLGARDRDPGRAPRRPPLARHRRPRGAVRAESGLHAEPVRRAAGRLAAVVRARPARRRGGGRRRRGGPPARLPARRARPLRCLPRRHPLPHQRPRRGGARRRAGGAHADPGGAVRVDRLCALLAGDPRGRPGGARRLPPPRAGEARGLVLRRRRLSPRTRRRCAGALVAQRHLPDPRARGGGERAAHRAPARDRQRDARAPVSLAALGLPRPGEHGHRARGRRQGAVRGSRRGRAADLTARRGAARHRRPHGRERARRPGHRRLARGRSREHGAARRRARHQPDRPPRRHPAPARRALSGSAASVGAARRRRRPRLRRLPGPPLRGSPGDRVAAAAARGDPGLRRPRAALPATAAAGTKGGDHARGRQGARPSAVRLPDQALRTRRLHGVRGSDAGAV</sequence>
<feature type="compositionally biased region" description="Basic and acidic residues" evidence="1">
    <location>
        <begin position="365"/>
        <end position="392"/>
    </location>
</feature>
<feature type="compositionally biased region" description="Low complexity" evidence="1">
    <location>
        <begin position="107"/>
        <end position="126"/>
    </location>
</feature>
<name>A0A6J4T2Y4_9ACTN</name>
<feature type="compositionally biased region" description="Low complexity" evidence="1">
    <location>
        <begin position="487"/>
        <end position="500"/>
    </location>
</feature>
<feature type="compositionally biased region" description="Basic residues" evidence="1">
    <location>
        <begin position="342"/>
        <end position="356"/>
    </location>
</feature>
<protein>
    <submittedName>
        <fullName evidence="2">Uncharacterized protein</fullName>
    </submittedName>
</protein>
<feature type="compositionally biased region" description="Basic and acidic residues" evidence="1">
    <location>
        <begin position="170"/>
        <end position="182"/>
    </location>
</feature>